<feature type="non-terminal residue" evidence="1">
    <location>
        <position position="92"/>
    </location>
</feature>
<protein>
    <submittedName>
        <fullName evidence="1">Uncharacterized protein</fullName>
    </submittedName>
</protein>
<reference evidence="1" key="1">
    <citation type="journal article" date="2014" name="Front. Microbiol.">
        <title>High frequency of phylogenetically diverse reductive dehalogenase-homologous genes in deep subseafloor sedimentary metagenomes.</title>
        <authorList>
            <person name="Kawai M."/>
            <person name="Futagami T."/>
            <person name="Toyoda A."/>
            <person name="Takaki Y."/>
            <person name="Nishi S."/>
            <person name="Hori S."/>
            <person name="Arai W."/>
            <person name="Tsubouchi T."/>
            <person name="Morono Y."/>
            <person name="Uchiyama I."/>
            <person name="Ito T."/>
            <person name="Fujiyama A."/>
            <person name="Inagaki F."/>
            <person name="Takami H."/>
        </authorList>
    </citation>
    <scope>NUCLEOTIDE SEQUENCE</scope>
    <source>
        <strain evidence="1">Expedition CK06-06</strain>
    </source>
</reference>
<comment type="caution">
    <text evidence="1">The sequence shown here is derived from an EMBL/GenBank/DDBJ whole genome shotgun (WGS) entry which is preliminary data.</text>
</comment>
<evidence type="ECO:0000313" key="1">
    <source>
        <dbReference type="EMBL" id="GAI80272.1"/>
    </source>
</evidence>
<sequence length="92" mass="11050">METPIVDSANETPQPDREFLLNQLKEIAFRIEDLNRERYKTFKEIIPPDEQMKLEHLREWSMAETFTAEAIRDNILVFFFSIHNNLSEHKKD</sequence>
<organism evidence="1">
    <name type="scientific">marine sediment metagenome</name>
    <dbReference type="NCBI Taxonomy" id="412755"/>
    <lineage>
        <taxon>unclassified sequences</taxon>
        <taxon>metagenomes</taxon>
        <taxon>ecological metagenomes</taxon>
    </lineage>
</organism>
<accession>X1RHP1</accession>
<name>X1RHP1_9ZZZZ</name>
<dbReference type="EMBL" id="BARW01014813">
    <property type="protein sequence ID" value="GAI80272.1"/>
    <property type="molecule type" value="Genomic_DNA"/>
</dbReference>
<gene>
    <name evidence="1" type="ORF">S12H4_26158</name>
</gene>
<dbReference type="AlphaFoldDB" id="X1RHP1"/>
<proteinExistence type="predicted"/>